<evidence type="ECO:0000256" key="7">
    <source>
        <dbReference type="SAM" id="Phobius"/>
    </source>
</evidence>
<dbReference type="Pfam" id="PF01311">
    <property type="entry name" value="Bac_export_1"/>
    <property type="match status" value="1"/>
</dbReference>
<name>A0ABY6B035_9BURK</name>
<feature type="transmembrane region" description="Helical" evidence="7">
    <location>
        <begin position="172"/>
        <end position="196"/>
    </location>
</feature>
<keyword evidence="9" id="KW-1185">Reference proteome</keyword>
<keyword evidence="8" id="KW-0282">Flagellum</keyword>
<sequence length="272" mass="28488">MELEISQLLPWLSALWWPFCRAMALLTAAPTIGDAGIPMAVRALLALVLAVVLMPVSQSTAVAIPIFSMQGILAAAEQAVLGLAIGLSFHLAMAVIGVLGFLLSSQLGLAMAVLNDPINGSSSDVVTALLNVLCVLAFFSMDGHLLFTAVLGESFRAWPVGAGLSLITLQNLVYNLAWVFSAALLLALPVVAATLVVQLGMGFLNRVAPALNLFSLGYSLVTLFGLFMLTQMLAQVPAHYLRMTEQLLRMIEQGMRTGGAVSLLGTGGGGHG</sequence>
<dbReference type="PANTHER" id="PTHR30065:SF8">
    <property type="entry name" value="FLAGELLAR BIOSYNTHETIC PROTEIN FLIR"/>
    <property type="match status" value="1"/>
</dbReference>
<feature type="transmembrane region" description="Helical" evidence="7">
    <location>
        <begin position="125"/>
        <end position="151"/>
    </location>
</feature>
<evidence type="ECO:0000313" key="9">
    <source>
        <dbReference type="Proteomes" id="UP001064933"/>
    </source>
</evidence>
<feature type="transmembrane region" description="Helical" evidence="7">
    <location>
        <begin position="79"/>
        <end position="105"/>
    </location>
</feature>
<keyword evidence="4 7" id="KW-0812">Transmembrane</keyword>
<dbReference type="InterPro" id="IPR002010">
    <property type="entry name" value="T3SS_IM_R"/>
</dbReference>
<feature type="transmembrane region" description="Helical" evidence="7">
    <location>
        <begin position="44"/>
        <end position="67"/>
    </location>
</feature>
<comment type="similarity">
    <text evidence="2">Belongs to the FliR/MopE/SpaR family.</text>
</comment>
<evidence type="ECO:0000256" key="2">
    <source>
        <dbReference type="ARBA" id="ARBA00009772"/>
    </source>
</evidence>
<comment type="subcellular location">
    <subcellularLocation>
        <location evidence="1">Cell membrane</location>
        <topology evidence="1">Multi-pass membrane protein</topology>
    </subcellularLocation>
</comment>
<dbReference type="Proteomes" id="UP001064933">
    <property type="component" value="Chromosome"/>
</dbReference>
<evidence type="ECO:0000256" key="3">
    <source>
        <dbReference type="ARBA" id="ARBA00022475"/>
    </source>
</evidence>
<keyword evidence="8" id="KW-0969">Cilium</keyword>
<protein>
    <submittedName>
        <fullName evidence="8">Flagellar biosynthetic protein FliR</fullName>
    </submittedName>
</protein>
<keyword evidence="6 7" id="KW-0472">Membrane</keyword>
<reference evidence="8" key="1">
    <citation type="submission" date="2022-10" db="EMBL/GenBank/DDBJ databases">
        <title>Characterization and whole genome sequencing of a new Roseateles species, isolated from fresh water.</title>
        <authorList>
            <person name="Guliayeva D.Y."/>
            <person name="Akhremchuk A.E."/>
            <person name="Sikolenko M.A."/>
            <person name="Valentovich L.N."/>
            <person name="Sidarenka A.V."/>
        </authorList>
    </citation>
    <scope>NUCLEOTIDE SEQUENCE</scope>
    <source>
        <strain evidence="8">BIM B-1768</strain>
    </source>
</reference>
<organism evidence="8 9">
    <name type="scientific">Roseateles amylovorans</name>
    <dbReference type="NCBI Taxonomy" id="2978473"/>
    <lineage>
        <taxon>Bacteria</taxon>
        <taxon>Pseudomonadati</taxon>
        <taxon>Pseudomonadota</taxon>
        <taxon>Betaproteobacteria</taxon>
        <taxon>Burkholderiales</taxon>
        <taxon>Sphaerotilaceae</taxon>
        <taxon>Roseateles</taxon>
    </lineage>
</organism>
<evidence type="ECO:0000256" key="4">
    <source>
        <dbReference type="ARBA" id="ARBA00022692"/>
    </source>
</evidence>
<dbReference type="EMBL" id="CP104562">
    <property type="protein sequence ID" value="UXH76908.1"/>
    <property type="molecule type" value="Genomic_DNA"/>
</dbReference>
<accession>A0ABY6B035</accession>
<keyword evidence="8" id="KW-0966">Cell projection</keyword>
<evidence type="ECO:0000313" key="8">
    <source>
        <dbReference type="EMBL" id="UXH76908.1"/>
    </source>
</evidence>
<feature type="transmembrane region" description="Helical" evidence="7">
    <location>
        <begin position="216"/>
        <end position="241"/>
    </location>
</feature>
<dbReference type="PRINTS" id="PR00953">
    <property type="entry name" value="TYPE3IMRPROT"/>
</dbReference>
<evidence type="ECO:0000256" key="1">
    <source>
        <dbReference type="ARBA" id="ARBA00004651"/>
    </source>
</evidence>
<keyword evidence="5 7" id="KW-1133">Transmembrane helix</keyword>
<gene>
    <name evidence="8" type="ORF">N4261_17995</name>
</gene>
<proteinExistence type="inferred from homology"/>
<evidence type="ECO:0000256" key="6">
    <source>
        <dbReference type="ARBA" id="ARBA00023136"/>
    </source>
</evidence>
<keyword evidence="3" id="KW-1003">Cell membrane</keyword>
<dbReference type="PANTHER" id="PTHR30065">
    <property type="entry name" value="FLAGELLAR BIOSYNTHETIC PROTEIN FLIR"/>
    <property type="match status" value="1"/>
</dbReference>
<evidence type="ECO:0000256" key="5">
    <source>
        <dbReference type="ARBA" id="ARBA00022989"/>
    </source>
</evidence>